<evidence type="ECO:0000313" key="2">
    <source>
        <dbReference type="Proteomes" id="UP000244741"/>
    </source>
</evidence>
<organism evidence="1 2">
    <name type="scientific">Aeromonas phage AhSzq-1</name>
    <dbReference type="NCBI Taxonomy" id="2138298"/>
    <lineage>
        <taxon>Viruses</taxon>
        <taxon>Duplodnaviria</taxon>
        <taxon>Heunggongvirae</taxon>
        <taxon>Uroviricota</taxon>
        <taxon>Caudoviricetes</taxon>
        <taxon>Demerecviridae</taxon>
        <taxon>Shenzhenvirus</taxon>
        <taxon>Shenzhenvirus AhSzq1</taxon>
    </lineage>
</organism>
<gene>
    <name evidence="1" type="ORF">AhSzq1_50</name>
</gene>
<evidence type="ECO:0008006" key="3">
    <source>
        <dbReference type="Google" id="ProtNLM"/>
    </source>
</evidence>
<dbReference type="EMBL" id="MG676224">
    <property type="protein sequence ID" value="AVR75943.1"/>
    <property type="molecule type" value="Genomic_DNA"/>
</dbReference>
<keyword evidence="2" id="KW-1185">Reference proteome</keyword>
<dbReference type="SUPFAM" id="SSF52833">
    <property type="entry name" value="Thioredoxin-like"/>
    <property type="match status" value="1"/>
</dbReference>
<proteinExistence type="predicted"/>
<name>A0A2R4ALL6_9CAUD</name>
<protein>
    <recommendedName>
        <fullName evidence="3">Thioredoxin</fullName>
    </recommendedName>
</protein>
<sequence length="68" mass="7620">MITLFKTENCKACVALHNELVSKNIDFNIETDIEVARQYGIRSAPALIKEDGTVLRTPAEIVQFIKKA</sequence>
<dbReference type="Proteomes" id="UP000244741">
    <property type="component" value="Segment"/>
</dbReference>
<dbReference type="InterPro" id="IPR036249">
    <property type="entry name" value="Thioredoxin-like_sf"/>
</dbReference>
<reference evidence="1 2" key="1">
    <citation type="submission" date="2017-12" db="EMBL/GenBank/DDBJ databases">
        <title>Genomic characterization of T5-related Aeromonas hydrophila phages AhSzq-1 and AhSzw-1 and proposal to be two new species.</title>
        <authorList>
            <person name="Chen L."/>
            <person name="Yuan S."/>
            <person name="Ma Y."/>
        </authorList>
    </citation>
    <scope>NUCLEOTIDE SEQUENCE [LARGE SCALE GENOMIC DNA]</scope>
    <source>
        <strain evidence="1">Seawater</strain>
    </source>
</reference>
<evidence type="ECO:0000313" key="1">
    <source>
        <dbReference type="EMBL" id="AVR75943.1"/>
    </source>
</evidence>
<accession>A0A2R4ALL6</accession>